<accession>A0A163ADM1</accession>
<dbReference type="OrthoDB" id="9768177at2"/>
<proteinExistence type="inferred from homology"/>
<dbReference type="NCBIfam" id="TIGR04057">
    <property type="entry name" value="SusC_RagA_signa"/>
    <property type="match status" value="1"/>
</dbReference>
<comment type="similarity">
    <text evidence="7">Belongs to the TonB-dependent receptor family.</text>
</comment>
<protein>
    <submittedName>
        <fullName evidence="9">SusC/RagA family TonB-linked outer membrane protein</fullName>
    </submittedName>
</protein>
<keyword evidence="6 7" id="KW-0998">Cell outer membrane</keyword>
<dbReference type="Proteomes" id="UP000076715">
    <property type="component" value="Unassembled WGS sequence"/>
</dbReference>
<evidence type="ECO:0000313" key="10">
    <source>
        <dbReference type="Proteomes" id="UP000076715"/>
    </source>
</evidence>
<comment type="caution">
    <text evidence="9">The sequence shown here is derived from an EMBL/GenBank/DDBJ whole genome shotgun (WGS) entry which is preliminary data.</text>
</comment>
<evidence type="ECO:0000256" key="7">
    <source>
        <dbReference type="PROSITE-ProRule" id="PRU01360"/>
    </source>
</evidence>
<dbReference type="InterPro" id="IPR039426">
    <property type="entry name" value="TonB-dep_rcpt-like"/>
</dbReference>
<dbReference type="InterPro" id="IPR008969">
    <property type="entry name" value="CarboxyPept-like_regulatory"/>
</dbReference>
<dbReference type="SUPFAM" id="SSF49464">
    <property type="entry name" value="Carboxypeptidase regulatory domain-like"/>
    <property type="match status" value="1"/>
</dbReference>
<evidence type="ECO:0000259" key="8">
    <source>
        <dbReference type="Pfam" id="PF07715"/>
    </source>
</evidence>
<dbReference type="NCBIfam" id="TIGR04056">
    <property type="entry name" value="OMP_RagA_SusC"/>
    <property type="match status" value="1"/>
</dbReference>
<keyword evidence="3 7" id="KW-1134">Transmembrane beta strand</keyword>
<evidence type="ECO:0000256" key="4">
    <source>
        <dbReference type="ARBA" id="ARBA00022692"/>
    </source>
</evidence>
<feature type="domain" description="TonB-dependent receptor plug" evidence="8">
    <location>
        <begin position="122"/>
        <end position="229"/>
    </location>
</feature>
<dbReference type="RefSeq" id="WP_066314025.1">
    <property type="nucleotide sequence ID" value="NZ_LQRT01000013.1"/>
</dbReference>
<name>A0A163ADM1_9FLAO</name>
<evidence type="ECO:0000256" key="2">
    <source>
        <dbReference type="ARBA" id="ARBA00022448"/>
    </source>
</evidence>
<dbReference type="SUPFAM" id="SSF56935">
    <property type="entry name" value="Porins"/>
    <property type="match status" value="1"/>
</dbReference>
<keyword evidence="10" id="KW-1185">Reference proteome</keyword>
<keyword evidence="4 7" id="KW-0812">Transmembrane</keyword>
<dbReference type="InterPro" id="IPR037066">
    <property type="entry name" value="Plug_dom_sf"/>
</dbReference>
<sequence>MKKKKTVFERKYHLLWIFTFLIISTVTKAQEKVNITGTITDGNIPILGVNILVEGTNRGTVSDFDGNYSIQAAKGETLLFSSVGFEKQSIIVGEQNTINISLQESSEQLEQVVIVGYGTQRKIEVTGAVSNVSSEIISKAPVSDLGEALQGQIAGVNIQASNGRPGESANIQIRGVGSLSPGSLGPLFVVDGVPFQGNPNIAPEQIESIDVLKDGASAAVYGTRAANGVILITTKKGKKGQMRVNYSTYVAVQNITSGVPLMNTSQQFFSDQIINDVEGTVNNTLFLNPNALDFDSDFVGDVQNNNALIQNHNINVSGGINDLTLNLNSAYFDQEGVLENSGFNRLTTRITGEYKKNRLKIFSSIGITDELRKQEPFALLEQAIAQKPFQPPVSDIVPVDGRVQLGVGTGQPELLSFLTRELNNRDDRKIRSSNVAFSLDYEVIDGLTYRANLGRNTFNFRRKFFRPQYLLFNVEGNFVPGASREDAILQESFIFSQRSTIENSLNYNKNFGKHNIKLLALTSFEQFDSKTVNTGVIGLQSNDTDVLGAGEEAIKPSGFDDKNKLSGLLTRIQYNYNDRYLISGSYRRDGSSKFAPVNRFGDFFGVSVGWNVSEEAFFKNANIDIINNLKFRASWAEVGNQSIPSFLFTPRIESGANFIIGDELVFGQIGRRFVDPNIKWETKISKNIGIDLSMFNNRLSIVADYYQNDREDLLLEEQLPPSAGTNTPRDNTFRSRVTNAGNLTNKGIELSISYKDETKFGLKWNVSGTFTKNNNEVTDLNGTRRGFSGGRPLATIGNADNTTFLAEGFEAGAFFLLQNAGVIKTQEQLTAYQQLVPTARLGDIQYVDQPTIDSNNDGIADSGDGVINENDRTYAGSGQAEFEAGLNISFDFKGFDLFIQNYLSYGAEVYNGARLAAYVYGRHLEQFNQWSPQNTDSDIPARRSGLVTSSTRARSDFFLEDGTYLRIRNITLGYSIPDASLPEFITKLRIYATAQNPFTFTEYTGFDPEIGGDGIFTRGVDALSYPVTRRFLFGVEFGF</sequence>
<organism evidence="9 10">
    <name type="scientific">Aquimarina aggregata</name>
    <dbReference type="NCBI Taxonomy" id="1642818"/>
    <lineage>
        <taxon>Bacteria</taxon>
        <taxon>Pseudomonadati</taxon>
        <taxon>Bacteroidota</taxon>
        <taxon>Flavobacteriia</taxon>
        <taxon>Flavobacteriales</taxon>
        <taxon>Flavobacteriaceae</taxon>
        <taxon>Aquimarina</taxon>
    </lineage>
</organism>
<dbReference type="InterPro" id="IPR036942">
    <property type="entry name" value="Beta-barrel_TonB_sf"/>
</dbReference>
<evidence type="ECO:0000256" key="6">
    <source>
        <dbReference type="ARBA" id="ARBA00023237"/>
    </source>
</evidence>
<dbReference type="InterPro" id="IPR023997">
    <property type="entry name" value="TonB-dep_OMP_SusC/RagA_CS"/>
</dbReference>
<comment type="subcellular location">
    <subcellularLocation>
        <location evidence="1 7">Cell outer membrane</location>
        <topology evidence="1 7">Multi-pass membrane protein</topology>
    </subcellularLocation>
</comment>
<dbReference type="Gene3D" id="2.170.130.10">
    <property type="entry name" value="TonB-dependent receptor, plug domain"/>
    <property type="match status" value="1"/>
</dbReference>
<dbReference type="Gene3D" id="2.40.170.20">
    <property type="entry name" value="TonB-dependent receptor, beta-barrel domain"/>
    <property type="match status" value="1"/>
</dbReference>
<dbReference type="AlphaFoldDB" id="A0A163ADM1"/>
<dbReference type="STRING" id="1642818.AWE51_05810"/>
<dbReference type="GO" id="GO:0009279">
    <property type="term" value="C:cell outer membrane"/>
    <property type="evidence" value="ECO:0007669"/>
    <property type="project" value="UniProtKB-SubCell"/>
</dbReference>
<keyword evidence="2 7" id="KW-0813">Transport</keyword>
<dbReference type="InterPro" id="IPR012910">
    <property type="entry name" value="Plug_dom"/>
</dbReference>
<dbReference type="Pfam" id="PF07715">
    <property type="entry name" value="Plug"/>
    <property type="match status" value="1"/>
</dbReference>
<evidence type="ECO:0000256" key="1">
    <source>
        <dbReference type="ARBA" id="ARBA00004571"/>
    </source>
</evidence>
<keyword evidence="5 7" id="KW-0472">Membrane</keyword>
<dbReference type="InterPro" id="IPR023996">
    <property type="entry name" value="TonB-dep_OMP_SusC/RagA"/>
</dbReference>
<reference evidence="9 10" key="1">
    <citation type="submission" date="2016-01" db="EMBL/GenBank/DDBJ databases">
        <title>The draft genome sequence of Aquimarina sp. RZW4-3-2.</title>
        <authorList>
            <person name="Wang Y."/>
        </authorList>
    </citation>
    <scope>NUCLEOTIDE SEQUENCE [LARGE SCALE GENOMIC DNA]</scope>
    <source>
        <strain evidence="9 10">RZW4-3-2</strain>
    </source>
</reference>
<gene>
    <name evidence="9" type="ORF">AWE51_05810</name>
</gene>
<evidence type="ECO:0000256" key="3">
    <source>
        <dbReference type="ARBA" id="ARBA00022452"/>
    </source>
</evidence>
<evidence type="ECO:0000256" key="5">
    <source>
        <dbReference type="ARBA" id="ARBA00023136"/>
    </source>
</evidence>
<dbReference type="Gene3D" id="2.60.40.1120">
    <property type="entry name" value="Carboxypeptidase-like, regulatory domain"/>
    <property type="match status" value="1"/>
</dbReference>
<dbReference type="PROSITE" id="PS52016">
    <property type="entry name" value="TONB_DEPENDENT_REC_3"/>
    <property type="match status" value="1"/>
</dbReference>
<evidence type="ECO:0000313" key="9">
    <source>
        <dbReference type="EMBL" id="KZS40465.1"/>
    </source>
</evidence>
<dbReference type="EMBL" id="LQRT01000013">
    <property type="protein sequence ID" value="KZS40465.1"/>
    <property type="molecule type" value="Genomic_DNA"/>
</dbReference>
<dbReference type="Pfam" id="PF13715">
    <property type="entry name" value="CarbopepD_reg_2"/>
    <property type="match status" value="1"/>
</dbReference>